<evidence type="ECO:0000256" key="3">
    <source>
        <dbReference type="ARBA" id="ARBA00006220"/>
    </source>
</evidence>
<evidence type="ECO:0000256" key="7">
    <source>
        <dbReference type="ARBA" id="ARBA00022801"/>
    </source>
</evidence>
<comment type="caution">
    <text evidence="11">The sequence shown here is derived from an EMBL/GenBank/DDBJ whole genome shotgun (WGS) entry which is preliminary data.</text>
</comment>
<evidence type="ECO:0000256" key="8">
    <source>
        <dbReference type="ARBA" id="ARBA00022842"/>
    </source>
</evidence>
<name>A0A2T9ZIF0_9FUNG</name>
<dbReference type="GO" id="GO:0080025">
    <property type="term" value="F:phosphatidylinositol-3,5-bisphosphate binding"/>
    <property type="evidence" value="ECO:0007669"/>
    <property type="project" value="TreeGrafter"/>
</dbReference>
<dbReference type="STRING" id="133381.A0A2T9ZIF0"/>
<dbReference type="SUPFAM" id="SSF109885">
    <property type="entry name" value="I/LWEQ domain"/>
    <property type="match status" value="1"/>
</dbReference>
<dbReference type="GO" id="GO:0030864">
    <property type="term" value="C:cortical actin cytoskeleton"/>
    <property type="evidence" value="ECO:0007669"/>
    <property type="project" value="TreeGrafter"/>
</dbReference>
<evidence type="ECO:0000256" key="1">
    <source>
        <dbReference type="ARBA" id="ARBA00001946"/>
    </source>
</evidence>
<dbReference type="PROSITE" id="PS00387">
    <property type="entry name" value="PPASE"/>
    <property type="match status" value="1"/>
</dbReference>
<evidence type="ECO:0000313" key="12">
    <source>
        <dbReference type="Proteomes" id="UP000245609"/>
    </source>
</evidence>
<dbReference type="EC" id="3.6.1.1" evidence="4"/>
<dbReference type="GO" id="GO:0051015">
    <property type="term" value="F:actin filament binding"/>
    <property type="evidence" value="ECO:0007669"/>
    <property type="project" value="TreeGrafter"/>
</dbReference>
<dbReference type="Gene3D" id="1.20.1410.10">
    <property type="entry name" value="I/LWEQ domain"/>
    <property type="match status" value="1"/>
</dbReference>
<protein>
    <recommendedName>
        <fullName evidence="4">inorganic diphosphatase</fullName>
        <ecNumber evidence="4">3.6.1.1</ecNumber>
    </recommendedName>
</protein>
<comment type="cofactor">
    <cofactor evidence="1">
        <name>Mg(2+)</name>
        <dbReference type="ChEBI" id="CHEBI:18420"/>
    </cofactor>
</comment>
<dbReference type="GO" id="GO:0035615">
    <property type="term" value="F:clathrin adaptor activity"/>
    <property type="evidence" value="ECO:0007669"/>
    <property type="project" value="TreeGrafter"/>
</dbReference>
<dbReference type="GO" id="GO:0048268">
    <property type="term" value="P:clathrin coat assembly"/>
    <property type="evidence" value="ECO:0007669"/>
    <property type="project" value="TreeGrafter"/>
</dbReference>
<dbReference type="SUPFAM" id="SSF50324">
    <property type="entry name" value="Inorganic pyrophosphatase"/>
    <property type="match status" value="1"/>
</dbReference>
<keyword evidence="12" id="KW-1185">Reference proteome</keyword>
<reference evidence="11 12" key="1">
    <citation type="journal article" date="2018" name="MBio">
        <title>Comparative Genomics Reveals the Core Gene Toolbox for the Fungus-Insect Symbiosis.</title>
        <authorList>
            <person name="Wang Y."/>
            <person name="Stata M."/>
            <person name="Wang W."/>
            <person name="Stajich J.E."/>
            <person name="White M.M."/>
            <person name="Moncalvo J.M."/>
        </authorList>
    </citation>
    <scope>NUCLEOTIDE SEQUENCE [LARGE SCALE GENOMIC DNA]</scope>
    <source>
        <strain evidence="11 12">SC-DP-2</strain>
    </source>
</reference>
<dbReference type="InterPro" id="IPR002558">
    <property type="entry name" value="ILWEQ_dom"/>
</dbReference>
<dbReference type="SMART" id="SM00307">
    <property type="entry name" value="ILWEQ"/>
    <property type="match status" value="1"/>
</dbReference>
<dbReference type="InterPro" id="IPR035964">
    <property type="entry name" value="I/LWEQ_dom_sf"/>
</dbReference>
<dbReference type="GO" id="GO:0043325">
    <property type="term" value="F:phosphatidylinositol-3,4-bisphosphate binding"/>
    <property type="evidence" value="ECO:0007669"/>
    <property type="project" value="TreeGrafter"/>
</dbReference>
<dbReference type="GO" id="GO:0006897">
    <property type="term" value="P:endocytosis"/>
    <property type="evidence" value="ECO:0007669"/>
    <property type="project" value="InterPro"/>
</dbReference>
<dbReference type="Pfam" id="PF01608">
    <property type="entry name" value="I_LWEQ"/>
    <property type="match status" value="1"/>
</dbReference>
<evidence type="ECO:0000256" key="5">
    <source>
        <dbReference type="ARBA" id="ARBA00022490"/>
    </source>
</evidence>
<dbReference type="InterPro" id="IPR036649">
    <property type="entry name" value="Pyrophosphatase_sf"/>
</dbReference>
<dbReference type="GO" id="GO:0032051">
    <property type="term" value="F:clathrin light chain binding"/>
    <property type="evidence" value="ECO:0007669"/>
    <property type="project" value="TreeGrafter"/>
</dbReference>
<accession>A0A2T9ZIF0</accession>
<dbReference type="GO" id="GO:0030136">
    <property type="term" value="C:clathrin-coated vesicle"/>
    <property type="evidence" value="ECO:0007669"/>
    <property type="project" value="TreeGrafter"/>
</dbReference>
<dbReference type="InterPro" id="IPR030224">
    <property type="entry name" value="Sla2_fam"/>
</dbReference>
<keyword evidence="9" id="KW-0175">Coiled coil</keyword>
<dbReference type="AlphaFoldDB" id="A0A2T9ZIF0"/>
<dbReference type="Pfam" id="PF00719">
    <property type="entry name" value="Pyrophosphatase"/>
    <property type="match status" value="1"/>
</dbReference>
<dbReference type="EMBL" id="MBFS01000135">
    <property type="protein sequence ID" value="PVV04340.1"/>
    <property type="molecule type" value="Genomic_DNA"/>
</dbReference>
<dbReference type="CDD" id="cd00412">
    <property type="entry name" value="pyrophosphatase"/>
    <property type="match status" value="1"/>
</dbReference>
<evidence type="ECO:0000256" key="9">
    <source>
        <dbReference type="SAM" id="Coils"/>
    </source>
</evidence>
<keyword evidence="6" id="KW-0479">Metal-binding</keyword>
<feature type="coiled-coil region" evidence="9">
    <location>
        <begin position="503"/>
        <end position="532"/>
    </location>
</feature>
<dbReference type="PANTHER" id="PTHR10407">
    <property type="entry name" value="HUNTINGTIN INTERACTING PROTEIN 1"/>
    <property type="match status" value="1"/>
</dbReference>
<dbReference type="GO" id="GO:0007015">
    <property type="term" value="P:actin filament organization"/>
    <property type="evidence" value="ECO:0007669"/>
    <property type="project" value="TreeGrafter"/>
</dbReference>
<dbReference type="InterPro" id="IPR008162">
    <property type="entry name" value="Pyrophosphatase"/>
</dbReference>
<dbReference type="PANTHER" id="PTHR10407:SF15">
    <property type="entry name" value="HUNTINGTIN INTERACTING PROTEIN 1"/>
    <property type="match status" value="1"/>
</dbReference>
<dbReference type="PROSITE" id="PS50945">
    <property type="entry name" value="I_LWEQ"/>
    <property type="match status" value="1"/>
</dbReference>
<comment type="similarity">
    <text evidence="3">Belongs to the PPase family.</text>
</comment>
<evidence type="ECO:0000259" key="10">
    <source>
        <dbReference type="PROSITE" id="PS50945"/>
    </source>
</evidence>
<dbReference type="GO" id="GO:0006796">
    <property type="term" value="P:phosphate-containing compound metabolic process"/>
    <property type="evidence" value="ECO:0007669"/>
    <property type="project" value="InterPro"/>
</dbReference>
<comment type="subcellular location">
    <subcellularLocation>
        <location evidence="2">Cytoplasm</location>
    </subcellularLocation>
</comment>
<dbReference type="GO" id="GO:0000287">
    <property type="term" value="F:magnesium ion binding"/>
    <property type="evidence" value="ECO:0007669"/>
    <property type="project" value="InterPro"/>
</dbReference>
<sequence>MFSLAPSNFRRGLYKITKTGLCMPFSQLSVGNKTYLKGEDGSVKSFWHDLPLYVNPGQKVFNMFVEIPRWTNAKNEMSKDELFNPISQEIKDGAPRFVPDIFPFKGYLWNYGAFPQTYEDPDSSDKFTGLTGDGDPIDVVEIGQSVAQKGQIINVKLLGIMGMIDGGETDWKVFAIDVNDPLAPKINNSKDIEKYMPGLVDATRSWFTKYKVPQGKGENTWCFDGQIKDAEFAFSVVNETHDFGISNNTAEVHSITQGLLVEGNDNAKNSNAGICGVKETGGTRATQANEDLSDLVDREMMNSASIIDAATNKIQQMMSSIARSELSDMQLHINDSILDLVSGLTNAISQLIEAATINQKEIVAQGRGSSSRANFYKKHNRWTEGLISAAKAVAMDTNILVEIADKVISNEKTLEELIVAARNVAASTAQLVAASRVKSQLYSRALESLELAAKKVAECTRSLVSVVTELSERADAMNNPNKEQDAQKKIETIKNWSSYEFKANEMEQQVEILNLEKNLVLARRRLAEMRRYGYHEETI</sequence>
<keyword evidence="5" id="KW-0963">Cytoplasm</keyword>
<evidence type="ECO:0000313" key="11">
    <source>
        <dbReference type="EMBL" id="PVV04340.1"/>
    </source>
</evidence>
<evidence type="ECO:0000256" key="2">
    <source>
        <dbReference type="ARBA" id="ARBA00004496"/>
    </source>
</evidence>
<organism evidence="11 12">
    <name type="scientific">Smittium megazygosporum</name>
    <dbReference type="NCBI Taxonomy" id="133381"/>
    <lineage>
        <taxon>Eukaryota</taxon>
        <taxon>Fungi</taxon>
        <taxon>Fungi incertae sedis</taxon>
        <taxon>Zoopagomycota</taxon>
        <taxon>Kickxellomycotina</taxon>
        <taxon>Harpellomycetes</taxon>
        <taxon>Harpellales</taxon>
        <taxon>Legeriomycetaceae</taxon>
        <taxon>Smittium</taxon>
    </lineage>
</organism>
<evidence type="ECO:0000256" key="6">
    <source>
        <dbReference type="ARBA" id="ARBA00022723"/>
    </source>
</evidence>
<keyword evidence="7" id="KW-0378">Hydrolase</keyword>
<keyword evidence="8" id="KW-0460">Magnesium</keyword>
<dbReference type="Gene3D" id="3.90.80.10">
    <property type="entry name" value="Inorganic pyrophosphatase"/>
    <property type="match status" value="1"/>
</dbReference>
<dbReference type="OrthoDB" id="10262320at2759"/>
<feature type="domain" description="I/LWEQ" evidence="10">
    <location>
        <begin position="284"/>
        <end position="537"/>
    </location>
</feature>
<dbReference type="GO" id="GO:0004427">
    <property type="term" value="F:inorganic diphosphate phosphatase activity"/>
    <property type="evidence" value="ECO:0007669"/>
    <property type="project" value="UniProtKB-EC"/>
</dbReference>
<dbReference type="Proteomes" id="UP000245609">
    <property type="component" value="Unassembled WGS sequence"/>
</dbReference>
<evidence type="ECO:0000256" key="4">
    <source>
        <dbReference type="ARBA" id="ARBA00012146"/>
    </source>
</evidence>
<gene>
    <name evidence="11" type="ORF">BB560_001160</name>
</gene>
<proteinExistence type="inferred from homology"/>